<dbReference type="KEGG" id="gca:Galf_1461"/>
<proteinExistence type="predicted"/>
<dbReference type="EMBL" id="CP002159">
    <property type="protein sequence ID" value="ADL55480.1"/>
    <property type="molecule type" value="Genomic_DNA"/>
</dbReference>
<evidence type="ECO:0000313" key="2">
    <source>
        <dbReference type="Proteomes" id="UP000001235"/>
    </source>
</evidence>
<accession>D9SG33</accession>
<organism evidence="1 2">
    <name type="scientific">Gallionella capsiferriformans (strain ES-2)</name>
    <name type="common">Gallionella ferruginea capsiferriformans (strain ES-2)</name>
    <dbReference type="NCBI Taxonomy" id="395494"/>
    <lineage>
        <taxon>Bacteria</taxon>
        <taxon>Pseudomonadati</taxon>
        <taxon>Pseudomonadota</taxon>
        <taxon>Betaproteobacteria</taxon>
        <taxon>Nitrosomonadales</taxon>
        <taxon>Gallionellaceae</taxon>
        <taxon>Gallionella</taxon>
    </lineage>
</organism>
<dbReference type="HOGENOM" id="CLU_733098_0_0_4"/>
<protein>
    <submittedName>
        <fullName evidence="1">Uncharacterized protein</fullName>
    </submittedName>
</protein>
<dbReference type="Proteomes" id="UP000001235">
    <property type="component" value="Chromosome"/>
</dbReference>
<dbReference type="STRING" id="395494.Galf_1461"/>
<dbReference type="AlphaFoldDB" id="D9SG33"/>
<name>D9SG33_GALCS</name>
<gene>
    <name evidence="1" type="ordered locus">Galf_1461</name>
</gene>
<keyword evidence="2" id="KW-1185">Reference proteome</keyword>
<evidence type="ECO:0000313" key="1">
    <source>
        <dbReference type="EMBL" id="ADL55480.1"/>
    </source>
</evidence>
<reference evidence="1 2" key="1">
    <citation type="submission" date="2010-08" db="EMBL/GenBank/DDBJ databases">
        <title>Complete sequence of Gallionella capsiferriformans ES-2.</title>
        <authorList>
            <consortium name="US DOE Joint Genome Institute"/>
            <person name="Lucas S."/>
            <person name="Copeland A."/>
            <person name="Lapidus A."/>
            <person name="Cheng J.-F."/>
            <person name="Bruce D."/>
            <person name="Goodwin L."/>
            <person name="Pitluck S."/>
            <person name="Chertkov O."/>
            <person name="Davenport K.W."/>
            <person name="Detter J.C."/>
            <person name="Han C."/>
            <person name="Tapia R."/>
            <person name="Land M."/>
            <person name="Hauser L."/>
            <person name="Chang Y.-J."/>
            <person name="Jeffries C."/>
            <person name="Kyrpides N."/>
            <person name="Ivanova N."/>
            <person name="Mikhailova N."/>
            <person name="Shelobolina E.S."/>
            <person name="Picardal F."/>
            <person name="Roden E."/>
            <person name="Emerson D."/>
            <person name="Woyke T."/>
        </authorList>
    </citation>
    <scope>NUCLEOTIDE SEQUENCE [LARGE SCALE GENOMIC DNA]</scope>
    <source>
        <strain evidence="1 2">ES-2</strain>
    </source>
</reference>
<sequence>MVASASDTGNNPEVTTKNRLEYSVSSGIGKEPPSKLYYLIKTGDTWKASESGDITQDNVERVGVNLKTGVITLDVLRGSRETGTVSGSVYEWECFQGLAGSGFRNAQNYSICSSNLAKGVTSPGQAALGSLNLLFGKVRRIMAVDREQILSIADTSGLIDMVEQDRQAAIGEEYHAHFAGATTPNSIKSFVATYQANDPEGLVPQALARMPQALARVQQAEIEECRSNYLSATTPAKLNSFIAKYQGNDPENIVPRARKRLQDMEQAAAKNEADRLHRLENKQIGDQVCSSGDGSVDQSTGIAVMGVLQYRKITGRNRVVGFVEGTSGKKVQIRISGINFTGGGINQSLDSLSGWKGGSTLKINSIIWDSTYDWEGC</sequence>